<dbReference type="GO" id="GO:0050839">
    <property type="term" value="F:cell adhesion molecule binding"/>
    <property type="evidence" value="ECO:0007669"/>
    <property type="project" value="TreeGrafter"/>
</dbReference>
<dbReference type="AlphaFoldDB" id="A0A7F5RGJ6"/>
<dbReference type="GO" id="GO:0007155">
    <property type="term" value="P:cell adhesion"/>
    <property type="evidence" value="ECO:0007669"/>
    <property type="project" value="TreeGrafter"/>
</dbReference>
<sequence>MGDNRHPTGVVFAEIVKANIPVQNGVIHLIHKPLMIVDFTVKQFIEYKYKDKEDGILSKFYWAIQDLGDAGQEFLRTIERSNEVTLFAPNNAAWDDANLKNVMQDRQRMKEILDTHLVPGQSLSVDNIISRNRKQLFRVPTLAKRRNLYFNVLATKTERILTVEGGGVNATVVQENFAATNGIIHIIDRVLGVPYVTILEKLKTDPLLNDTFFLGSRQGFNSQLNKTDKKFTYFVPRNKAWSDAKISLPSVIKKLFMPQFTYHRGFLDLLV</sequence>
<dbReference type="GO" id="GO:0030198">
    <property type="term" value="P:extracellular matrix organization"/>
    <property type="evidence" value="ECO:0007669"/>
    <property type="project" value="TreeGrafter"/>
</dbReference>
<proteinExistence type="predicted"/>
<dbReference type="OrthoDB" id="7700931at2759"/>
<dbReference type="PANTHER" id="PTHR10900">
    <property type="entry name" value="PERIOSTIN-RELATED"/>
    <property type="match status" value="1"/>
</dbReference>
<organism evidence="2 3">
    <name type="scientific">Agrilus planipennis</name>
    <name type="common">Emerald ash borer</name>
    <name type="synonym">Agrilus marcopoli</name>
    <dbReference type="NCBI Taxonomy" id="224129"/>
    <lineage>
        <taxon>Eukaryota</taxon>
        <taxon>Metazoa</taxon>
        <taxon>Ecdysozoa</taxon>
        <taxon>Arthropoda</taxon>
        <taxon>Hexapoda</taxon>
        <taxon>Insecta</taxon>
        <taxon>Pterygota</taxon>
        <taxon>Neoptera</taxon>
        <taxon>Endopterygota</taxon>
        <taxon>Coleoptera</taxon>
        <taxon>Polyphaga</taxon>
        <taxon>Elateriformia</taxon>
        <taxon>Buprestoidea</taxon>
        <taxon>Buprestidae</taxon>
        <taxon>Agrilinae</taxon>
        <taxon>Agrilus</taxon>
    </lineage>
</organism>
<evidence type="ECO:0000313" key="3">
    <source>
        <dbReference type="RefSeq" id="XP_025835129.1"/>
    </source>
</evidence>
<dbReference type="InParanoid" id="A0A7F5RGJ6"/>
<dbReference type="SMART" id="SM00554">
    <property type="entry name" value="FAS1"/>
    <property type="match status" value="1"/>
</dbReference>
<dbReference type="Proteomes" id="UP000192223">
    <property type="component" value="Unplaced"/>
</dbReference>
<name>A0A7F5RGJ6_AGRPL</name>
<dbReference type="GO" id="GO:0031012">
    <property type="term" value="C:extracellular matrix"/>
    <property type="evidence" value="ECO:0007669"/>
    <property type="project" value="TreeGrafter"/>
</dbReference>
<dbReference type="Gene3D" id="2.30.180.10">
    <property type="entry name" value="FAS1 domain"/>
    <property type="match status" value="2"/>
</dbReference>
<dbReference type="InterPro" id="IPR050904">
    <property type="entry name" value="Adhesion/Biosynth-related"/>
</dbReference>
<dbReference type="GeneID" id="108742924"/>
<dbReference type="RefSeq" id="XP_025835129.1">
    <property type="nucleotide sequence ID" value="XM_025979344.1"/>
</dbReference>
<dbReference type="PROSITE" id="PS50213">
    <property type="entry name" value="FAS1"/>
    <property type="match status" value="2"/>
</dbReference>
<protein>
    <submittedName>
        <fullName evidence="3">Fasciclin-1</fullName>
    </submittedName>
</protein>
<feature type="domain" description="FAS1" evidence="1">
    <location>
        <begin position="44"/>
        <end position="191"/>
    </location>
</feature>
<feature type="domain" description="FAS1" evidence="1">
    <location>
        <begin position="195"/>
        <end position="271"/>
    </location>
</feature>
<evidence type="ECO:0000313" key="2">
    <source>
        <dbReference type="Proteomes" id="UP000192223"/>
    </source>
</evidence>
<dbReference type="GO" id="GO:0005615">
    <property type="term" value="C:extracellular space"/>
    <property type="evidence" value="ECO:0007669"/>
    <property type="project" value="TreeGrafter"/>
</dbReference>
<dbReference type="KEGG" id="apln:108742924"/>
<evidence type="ECO:0000259" key="1">
    <source>
        <dbReference type="PROSITE" id="PS50213"/>
    </source>
</evidence>
<dbReference type="PANTHER" id="PTHR10900:SF80">
    <property type="entry name" value="FASCICLIN-1"/>
    <property type="match status" value="1"/>
</dbReference>
<dbReference type="InterPro" id="IPR000782">
    <property type="entry name" value="FAS1_domain"/>
</dbReference>
<reference evidence="3" key="1">
    <citation type="submission" date="2025-08" db="UniProtKB">
        <authorList>
            <consortium name="RefSeq"/>
        </authorList>
    </citation>
    <scope>IDENTIFICATION</scope>
    <source>
        <tissue evidence="3">Entire body</tissue>
    </source>
</reference>
<gene>
    <name evidence="3" type="primary">LOC108742924</name>
</gene>
<dbReference type="InterPro" id="IPR036378">
    <property type="entry name" value="FAS1_dom_sf"/>
</dbReference>
<dbReference type="SUPFAM" id="SSF82153">
    <property type="entry name" value="FAS1 domain"/>
    <property type="match status" value="3"/>
</dbReference>
<keyword evidence="2" id="KW-1185">Reference proteome</keyword>
<accession>A0A7F5RGJ6</accession>
<dbReference type="Pfam" id="PF02469">
    <property type="entry name" value="Fasciclin"/>
    <property type="match status" value="2"/>
</dbReference>